<keyword evidence="8" id="KW-1185">Reference proteome</keyword>
<dbReference type="GO" id="GO:0016787">
    <property type="term" value="F:hydrolase activity"/>
    <property type="evidence" value="ECO:0007669"/>
    <property type="project" value="UniProtKB-KW"/>
</dbReference>
<keyword evidence="4" id="KW-0378">Hydrolase</keyword>
<evidence type="ECO:0000256" key="5">
    <source>
        <dbReference type="ARBA" id="ARBA00023204"/>
    </source>
</evidence>
<name>A0A917F2F7_9MICO</name>
<organism evidence="7 8">
    <name type="scientific">Ornithinimicrobium tianjinense</name>
    <dbReference type="NCBI Taxonomy" id="1195761"/>
    <lineage>
        <taxon>Bacteria</taxon>
        <taxon>Bacillati</taxon>
        <taxon>Actinomycetota</taxon>
        <taxon>Actinomycetes</taxon>
        <taxon>Micrococcales</taxon>
        <taxon>Ornithinimicrobiaceae</taxon>
        <taxon>Ornithinimicrobium</taxon>
    </lineage>
</organism>
<evidence type="ECO:0000256" key="2">
    <source>
        <dbReference type="ARBA" id="ARBA00022759"/>
    </source>
</evidence>
<comment type="similarity">
    <text evidence="6">Belongs to the Vsr family.</text>
</comment>
<comment type="caution">
    <text evidence="7">The sequence shown here is derived from an EMBL/GenBank/DDBJ whole genome shotgun (WGS) entry which is preliminary data.</text>
</comment>
<keyword evidence="5" id="KW-0234">DNA repair</keyword>
<evidence type="ECO:0000256" key="6">
    <source>
        <dbReference type="ARBA" id="ARBA00029466"/>
    </source>
</evidence>
<evidence type="ECO:0000313" key="8">
    <source>
        <dbReference type="Proteomes" id="UP000605670"/>
    </source>
</evidence>
<keyword evidence="1" id="KW-0540">Nuclease</keyword>
<dbReference type="CDD" id="cd00221">
    <property type="entry name" value="Vsr"/>
    <property type="match status" value="1"/>
</dbReference>
<keyword evidence="3" id="KW-0227">DNA damage</keyword>
<proteinExistence type="inferred from homology"/>
<evidence type="ECO:0000256" key="3">
    <source>
        <dbReference type="ARBA" id="ARBA00022763"/>
    </source>
</evidence>
<evidence type="ECO:0008006" key="9">
    <source>
        <dbReference type="Google" id="ProtNLM"/>
    </source>
</evidence>
<dbReference type="EMBL" id="BMEM01000001">
    <property type="protein sequence ID" value="GGF43825.1"/>
    <property type="molecule type" value="Genomic_DNA"/>
</dbReference>
<evidence type="ECO:0000313" key="7">
    <source>
        <dbReference type="EMBL" id="GGF43825.1"/>
    </source>
</evidence>
<gene>
    <name evidence="7" type="ORF">GCM10011366_09470</name>
</gene>
<dbReference type="GO" id="GO:0006298">
    <property type="term" value="P:mismatch repair"/>
    <property type="evidence" value="ECO:0007669"/>
    <property type="project" value="InterPro"/>
</dbReference>
<dbReference type="InterPro" id="IPR011335">
    <property type="entry name" value="Restrct_endonuc-II-like"/>
</dbReference>
<dbReference type="GO" id="GO:0004519">
    <property type="term" value="F:endonuclease activity"/>
    <property type="evidence" value="ECO:0007669"/>
    <property type="project" value="UniProtKB-KW"/>
</dbReference>
<dbReference type="AlphaFoldDB" id="A0A917F2F7"/>
<reference evidence="7" key="1">
    <citation type="journal article" date="2014" name="Int. J. Syst. Evol. Microbiol.">
        <title>Complete genome sequence of Corynebacterium casei LMG S-19264T (=DSM 44701T), isolated from a smear-ripened cheese.</title>
        <authorList>
            <consortium name="US DOE Joint Genome Institute (JGI-PGF)"/>
            <person name="Walter F."/>
            <person name="Albersmeier A."/>
            <person name="Kalinowski J."/>
            <person name="Ruckert C."/>
        </authorList>
    </citation>
    <scope>NUCLEOTIDE SEQUENCE</scope>
    <source>
        <strain evidence="7">CGMCC 1.12160</strain>
    </source>
</reference>
<protein>
    <recommendedName>
        <fullName evidence="9">T/G mismatch-specific endonuclease</fullName>
    </recommendedName>
</protein>
<sequence>MSVAARRDTAPEVALRRALHAQGRRFRVVYPVPGNRRRTIDIAFTRAKVAVFVDGCFWHGCPEHGTQPRANSGWWAAKLAANRARDEDTDRLLREAGWRVIRVWEHEDVATALARVQETLGGVPRRP</sequence>
<dbReference type="Pfam" id="PF03852">
    <property type="entry name" value="Vsr"/>
    <property type="match status" value="1"/>
</dbReference>
<dbReference type="InterPro" id="IPR004603">
    <property type="entry name" value="DNA_mismatch_endonuc_vsr"/>
</dbReference>
<dbReference type="NCBIfam" id="TIGR00632">
    <property type="entry name" value="vsr"/>
    <property type="match status" value="1"/>
</dbReference>
<evidence type="ECO:0000256" key="4">
    <source>
        <dbReference type="ARBA" id="ARBA00022801"/>
    </source>
</evidence>
<dbReference type="SUPFAM" id="SSF52980">
    <property type="entry name" value="Restriction endonuclease-like"/>
    <property type="match status" value="1"/>
</dbReference>
<accession>A0A917F2F7</accession>
<evidence type="ECO:0000256" key="1">
    <source>
        <dbReference type="ARBA" id="ARBA00022722"/>
    </source>
</evidence>
<dbReference type="Proteomes" id="UP000605670">
    <property type="component" value="Unassembled WGS sequence"/>
</dbReference>
<reference evidence="7" key="2">
    <citation type="submission" date="2020-09" db="EMBL/GenBank/DDBJ databases">
        <authorList>
            <person name="Sun Q."/>
            <person name="Zhou Y."/>
        </authorList>
    </citation>
    <scope>NUCLEOTIDE SEQUENCE</scope>
    <source>
        <strain evidence="7">CGMCC 1.12160</strain>
    </source>
</reference>
<keyword evidence="2" id="KW-0255">Endonuclease</keyword>
<dbReference type="Gene3D" id="3.40.960.10">
    <property type="entry name" value="VSR Endonuclease"/>
    <property type="match status" value="1"/>
</dbReference>